<organism evidence="1 2">
    <name type="scientific">Vaccinium darrowii</name>
    <dbReference type="NCBI Taxonomy" id="229202"/>
    <lineage>
        <taxon>Eukaryota</taxon>
        <taxon>Viridiplantae</taxon>
        <taxon>Streptophyta</taxon>
        <taxon>Embryophyta</taxon>
        <taxon>Tracheophyta</taxon>
        <taxon>Spermatophyta</taxon>
        <taxon>Magnoliopsida</taxon>
        <taxon>eudicotyledons</taxon>
        <taxon>Gunneridae</taxon>
        <taxon>Pentapetalae</taxon>
        <taxon>asterids</taxon>
        <taxon>Ericales</taxon>
        <taxon>Ericaceae</taxon>
        <taxon>Vaccinioideae</taxon>
        <taxon>Vaccinieae</taxon>
        <taxon>Vaccinium</taxon>
    </lineage>
</organism>
<evidence type="ECO:0000313" key="2">
    <source>
        <dbReference type="Proteomes" id="UP000828048"/>
    </source>
</evidence>
<gene>
    <name evidence="1" type="ORF">Vadar_000490</name>
</gene>
<proteinExistence type="predicted"/>
<evidence type="ECO:0000313" key="1">
    <source>
        <dbReference type="EMBL" id="KAH7859390.1"/>
    </source>
</evidence>
<dbReference type="Proteomes" id="UP000828048">
    <property type="component" value="Chromosome 4"/>
</dbReference>
<comment type="caution">
    <text evidence="1">The sequence shown here is derived from an EMBL/GenBank/DDBJ whole genome shotgun (WGS) entry which is preliminary data.</text>
</comment>
<accession>A0ACB7Z0D1</accession>
<keyword evidence="2" id="KW-1185">Reference proteome</keyword>
<reference evidence="1 2" key="1">
    <citation type="journal article" date="2021" name="Hortic Res">
        <title>High-quality reference genome and annotation aids understanding of berry development for evergreen blueberry (Vaccinium darrowii).</title>
        <authorList>
            <person name="Yu J."/>
            <person name="Hulse-Kemp A.M."/>
            <person name="Babiker E."/>
            <person name="Staton M."/>
        </authorList>
    </citation>
    <scope>NUCLEOTIDE SEQUENCE [LARGE SCALE GENOMIC DNA]</scope>
    <source>
        <strain evidence="2">cv. NJ 8807/NJ 8810</strain>
        <tissue evidence="1">Young leaf</tissue>
    </source>
</reference>
<protein>
    <submittedName>
        <fullName evidence="1">Uncharacterized protein</fullName>
    </submittedName>
</protein>
<dbReference type="EMBL" id="CM037154">
    <property type="protein sequence ID" value="KAH7859390.1"/>
    <property type="molecule type" value="Genomic_DNA"/>
</dbReference>
<name>A0ACB7Z0D1_9ERIC</name>
<sequence length="658" mass="75409">MEISEEAVIVNSSRLKSVVWNDFDRVKKGETYTAVCRHCKKKLSGSSTSGTSHLRNHLIRCRRRSNHDVAQLLSVKGKKKEVTVAFTNYNFDQEQRKVEKHSLVHTRYEQEQTNDGAIAICNSNFDNKRSRFDLARMIILHGYPLSMVEHVGFQLFVRNLQPLFELATFTRVEADCIEIYQKEKQKVYEVLDKLSGKISLSADMLSANEDSGYFSLTAHFIDDDWQLKKKTLSFIKVNPSHTGDVLSEVIMTNLMDWDIDRKLFSMTCDSSSTNESIVVRIRDRLSQNRFLLCNGQLFDVRCAANIIKLMVQDVLEALSEVIHKIRESIRYCRSSRATQEKFNEVAQIAGVDGNNCLSHDNPLYWNSTYLMLEAALGYKDAFSLLQEQDPLYKICPSEVEWSRASAITSYLKLFFEVTNVFTGTKYPTANIYFHEICDIHLRLIEWCQNTDAYVSSLALKTKTRFDEYWKNCSLALAVAAILDPRFKMKLVEYYYPQIYDSSSTDCIDIVSNCMKALYNGHAICSPLDSHGHGLACQVGGGSGGIESRDRLTGFDRFLHETSQSQNTKSDLDKYLEEPLFPRNMDFSILNWWKVHTPRYPILSMMARNILGIPMSKVSIETAFSTGDRMLDQRRSSLRPDTVQALMCAQDWIRNDSEG</sequence>